<evidence type="ECO:0000313" key="4">
    <source>
        <dbReference type="EMBL" id="KIH49301.1"/>
    </source>
</evidence>
<dbReference type="PANTHER" id="PTHR42776">
    <property type="entry name" value="SERINE PEPTIDASE S9 FAMILY MEMBER"/>
    <property type="match status" value="1"/>
</dbReference>
<dbReference type="AlphaFoldDB" id="A0A0C2FWL8"/>
<dbReference type="PANTHER" id="PTHR42776:SF4">
    <property type="entry name" value="ACYLAMINO-ACID-RELEASING ENZYME"/>
    <property type="match status" value="1"/>
</dbReference>
<reference evidence="4 5" key="1">
    <citation type="submission" date="2013-12" db="EMBL/GenBank/DDBJ databases">
        <title>Draft genome of the parsitic nematode Ancylostoma duodenale.</title>
        <authorList>
            <person name="Mitreva M."/>
        </authorList>
    </citation>
    <scope>NUCLEOTIDE SEQUENCE [LARGE SCALE GENOMIC DNA]</scope>
    <source>
        <strain evidence="4 5">Zhejiang</strain>
    </source>
</reference>
<evidence type="ECO:0000256" key="2">
    <source>
        <dbReference type="ARBA" id="ARBA00022801"/>
    </source>
</evidence>
<feature type="non-terminal residue" evidence="4">
    <location>
        <position position="1"/>
    </location>
</feature>
<evidence type="ECO:0000259" key="3">
    <source>
        <dbReference type="Pfam" id="PF19283"/>
    </source>
</evidence>
<gene>
    <name evidence="4" type="ORF">ANCDUO_20625</name>
</gene>
<feature type="domain" description="Acylamino-acid-releasing enzyme N-terminal" evidence="3">
    <location>
        <begin position="84"/>
        <end position="151"/>
    </location>
</feature>
<sequence>GTMYYYELKSATLHSIGTENIAAEHPTFSPDGGTLVYFQRRADGPHQAVMECVKYQLSMKYLELVNSLACPPYKQFHGVGPLMELVAIDVTNGHVGRLTNHGQCHGSWQVADVCEDEVLAVVSAPNRPPALLLGTLPAKGQEDKMVWTRLDNFTVIENRKNLLNYSWKLVGLQRS</sequence>
<dbReference type="EMBL" id="KN754101">
    <property type="protein sequence ID" value="KIH49301.1"/>
    <property type="molecule type" value="Genomic_DNA"/>
</dbReference>
<feature type="non-terminal residue" evidence="4">
    <location>
        <position position="175"/>
    </location>
</feature>
<keyword evidence="5" id="KW-1185">Reference proteome</keyword>
<dbReference type="Proteomes" id="UP000054047">
    <property type="component" value="Unassembled WGS sequence"/>
</dbReference>
<proteinExistence type="inferred from homology"/>
<organism evidence="4 5">
    <name type="scientific">Ancylostoma duodenale</name>
    <dbReference type="NCBI Taxonomy" id="51022"/>
    <lineage>
        <taxon>Eukaryota</taxon>
        <taxon>Metazoa</taxon>
        <taxon>Ecdysozoa</taxon>
        <taxon>Nematoda</taxon>
        <taxon>Chromadorea</taxon>
        <taxon>Rhabditida</taxon>
        <taxon>Rhabditina</taxon>
        <taxon>Rhabditomorpha</taxon>
        <taxon>Strongyloidea</taxon>
        <taxon>Ancylostomatidae</taxon>
        <taxon>Ancylostomatinae</taxon>
        <taxon>Ancylostoma</taxon>
    </lineage>
</organism>
<keyword evidence="2" id="KW-0378">Hydrolase</keyword>
<dbReference type="OrthoDB" id="5862510at2759"/>
<name>A0A0C2FWL8_9BILA</name>
<dbReference type="InterPro" id="IPR045550">
    <property type="entry name" value="AARE_N"/>
</dbReference>
<comment type="similarity">
    <text evidence="1">Belongs to the peptidase S9C family.</text>
</comment>
<accession>A0A0C2FWL8</accession>
<evidence type="ECO:0000313" key="5">
    <source>
        <dbReference type="Proteomes" id="UP000054047"/>
    </source>
</evidence>
<evidence type="ECO:0000256" key="1">
    <source>
        <dbReference type="ARBA" id="ARBA00010040"/>
    </source>
</evidence>
<protein>
    <recommendedName>
        <fullName evidence="3">Acylamino-acid-releasing enzyme N-terminal domain-containing protein</fullName>
    </recommendedName>
</protein>
<dbReference type="GO" id="GO:0004252">
    <property type="term" value="F:serine-type endopeptidase activity"/>
    <property type="evidence" value="ECO:0007669"/>
    <property type="project" value="TreeGrafter"/>
</dbReference>
<dbReference type="Pfam" id="PF19283">
    <property type="entry name" value="APEH_N"/>
    <property type="match status" value="1"/>
</dbReference>